<reference evidence="2" key="1">
    <citation type="submission" date="2016-09" db="EMBL/GenBank/DDBJ databases">
        <title>Whole Genome Sequencing of Salmonella enterica subsp. enterica serovar Nottingham.</title>
        <authorList>
            <person name="Zheng J."/>
            <person name="Wang H."/>
        </authorList>
    </citation>
    <scope>NUCLEOTIDE SEQUENCE [LARGE SCALE GENOMIC DNA]</scope>
    <source>
        <strain evidence="2">CFSAN055411</strain>
    </source>
</reference>
<proteinExistence type="predicted"/>
<keyword evidence="1" id="KW-0732">Signal</keyword>
<dbReference type="Proteomes" id="UP000852880">
    <property type="component" value="Unassembled WGS sequence"/>
</dbReference>
<organism evidence="2">
    <name type="scientific">Salmonella enterica</name>
    <name type="common">Salmonella choleraesuis</name>
    <dbReference type="NCBI Taxonomy" id="28901"/>
    <lineage>
        <taxon>Bacteria</taxon>
        <taxon>Pseudomonadati</taxon>
        <taxon>Pseudomonadota</taxon>
        <taxon>Gammaproteobacteria</taxon>
        <taxon>Enterobacterales</taxon>
        <taxon>Enterobacteriaceae</taxon>
        <taxon>Salmonella</taxon>
    </lineage>
</organism>
<protein>
    <submittedName>
        <fullName evidence="2">Uncharacterized protein</fullName>
    </submittedName>
</protein>
<evidence type="ECO:0000256" key="1">
    <source>
        <dbReference type="SAM" id="SignalP"/>
    </source>
</evidence>
<comment type="caution">
    <text evidence="2">The sequence shown here is derived from an EMBL/GenBank/DDBJ whole genome shotgun (WGS) entry which is preliminary data.</text>
</comment>
<gene>
    <name evidence="2" type="ORF">BH006_14035</name>
</gene>
<sequence length="118" mass="13099">MKVMLISFLALCFVGFAQAADTEKDLIAKAMEGDYQAERNLAFSYMQGWGHEGDDDYIPQNVIRGCALRKVILLTSPNADFGDYGNESIDCKKVAPTDNQQVWSIVSAFVQQINQNAN</sequence>
<name>A0A3F3ITH1_SALER</name>
<dbReference type="AlphaFoldDB" id="A0A3F3ITH1"/>
<accession>A0A3F3ITH1</accession>
<dbReference type="EMBL" id="MJEL01000004">
    <property type="protein sequence ID" value="OEH99093.1"/>
    <property type="molecule type" value="Genomic_DNA"/>
</dbReference>
<feature type="signal peptide" evidence="1">
    <location>
        <begin position="1"/>
        <end position="19"/>
    </location>
</feature>
<feature type="chain" id="PRO_5017835993" evidence="1">
    <location>
        <begin position="20"/>
        <end position="118"/>
    </location>
</feature>
<evidence type="ECO:0000313" key="2">
    <source>
        <dbReference type="EMBL" id="OEH99093.1"/>
    </source>
</evidence>